<dbReference type="InterPro" id="IPR005467">
    <property type="entry name" value="His_kinase_dom"/>
</dbReference>
<feature type="transmembrane region" description="Helical" evidence="10">
    <location>
        <begin position="121"/>
        <end position="145"/>
    </location>
</feature>
<dbReference type="Proteomes" id="UP000286806">
    <property type="component" value="Unassembled WGS sequence"/>
</dbReference>
<comment type="subcellular location">
    <subcellularLocation>
        <location evidence="1">Cell membrane</location>
        <topology evidence="1">Multi-pass membrane protein</topology>
    </subcellularLocation>
</comment>
<evidence type="ECO:0000256" key="8">
    <source>
        <dbReference type="ARBA" id="ARBA00023136"/>
    </source>
</evidence>
<dbReference type="InterPro" id="IPR050482">
    <property type="entry name" value="Sensor_HK_TwoCompSys"/>
</dbReference>
<evidence type="ECO:0000313" key="12">
    <source>
        <dbReference type="EMBL" id="GBL46116.1"/>
    </source>
</evidence>
<dbReference type="AlphaFoldDB" id="A0A401JES4"/>
<dbReference type="RefSeq" id="WP_124704916.1">
    <property type="nucleotide sequence ID" value="NZ_BGOW01000016.1"/>
</dbReference>
<keyword evidence="3" id="KW-0808">Transferase</keyword>
<dbReference type="InterPro" id="IPR011712">
    <property type="entry name" value="Sig_transdc_His_kin_sub3_dim/P"/>
</dbReference>
<proteinExistence type="predicted"/>
<comment type="caution">
    <text evidence="12">The sequence shown here is derived from an EMBL/GenBank/DDBJ whole genome shotgun (WGS) entry which is preliminary data.</text>
</comment>
<feature type="transmembrane region" description="Helical" evidence="10">
    <location>
        <begin position="69"/>
        <end position="100"/>
    </location>
</feature>
<keyword evidence="5 12" id="KW-0418">Kinase</keyword>
<dbReference type="CDD" id="cd16917">
    <property type="entry name" value="HATPase_UhpB-NarQ-NarX-like"/>
    <property type="match status" value="1"/>
</dbReference>
<keyword evidence="6 10" id="KW-1133">Transmembrane helix</keyword>
<dbReference type="GO" id="GO:0005886">
    <property type="term" value="C:plasma membrane"/>
    <property type="evidence" value="ECO:0007669"/>
    <property type="project" value="UniProtKB-SubCell"/>
</dbReference>
<sequence>MKQHAATLLSHTNLVYLFQLSGVLGGYFLLGKWGLEYASLKPIVSLLWPASGFALAVLLLAGIRMWPGIALGAFLVNLSIGIGTAPAAIIAAGNSLEAIIAWHLLHHYFKFDPTLGRTADVFALLLAAVLGSIFAAGLGSLVYGFSVPGTHYVDAGLIWWMGDMAGILVFTPVILVWMRAPPWPSWRHQMELLALLGCVVWISQQVFFDPRRLGDAAYPAALTLLPFAVWAALRFGRHGATAFTVGVGLFGIAGTWYGSGLFITGSPLQIMLRWWEYTTLLAVAALLLAALRTERMKAWLAFAQSHQHLEMQIEERTSRLQQANRKLQAEIAARRQLECHLVEVGEQRRRRFGQDLHDGLGQYLTGISMMSHGLALALQERLPELAPQAERLHLVAIEAQKEGHNLACGLYPATLEKLGLYCAIEELAKANHERDGVACSVQTSGTDLPDLSTTTAIHLFRIVQESLHNAVRHGRATYIQIEILGTQKALQITVRDNGSGFEPTAAHAKNSLGFHLMRQRAAVLGAQLKVASAIGQGSEISLCLPLPILASESTN</sequence>
<keyword evidence="7" id="KW-0902">Two-component regulatory system</keyword>
<dbReference type="InterPro" id="IPR036890">
    <property type="entry name" value="HATPase_C_sf"/>
</dbReference>
<keyword evidence="13" id="KW-1185">Reference proteome</keyword>
<evidence type="ECO:0000256" key="6">
    <source>
        <dbReference type="ARBA" id="ARBA00022989"/>
    </source>
</evidence>
<organism evidence="12 13">
    <name type="scientific">Sulfuriferula multivorans</name>
    <dbReference type="NCBI Taxonomy" id="1559896"/>
    <lineage>
        <taxon>Bacteria</taxon>
        <taxon>Pseudomonadati</taxon>
        <taxon>Pseudomonadota</taxon>
        <taxon>Betaproteobacteria</taxon>
        <taxon>Nitrosomonadales</taxon>
        <taxon>Sulfuricellaceae</taxon>
        <taxon>Sulfuriferula</taxon>
    </lineage>
</organism>
<evidence type="ECO:0000256" key="3">
    <source>
        <dbReference type="ARBA" id="ARBA00022679"/>
    </source>
</evidence>
<evidence type="ECO:0000259" key="11">
    <source>
        <dbReference type="PROSITE" id="PS50109"/>
    </source>
</evidence>
<evidence type="ECO:0000256" key="10">
    <source>
        <dbReference type="SAM" id="Phobius"/>
    </source>
</evidence>
<reference evidence="12 13" key="1">
    <citation type="journal article" date="2019" name="Front. Microbiol.">
        <title>Genomes of Neutrophilic Sulfur-Oxidizing Chemolithoautotrophs Representing 9 Proteobacterial Species From 8 Genera.</title>
        <authorList>
            <person name="Watanabe T."/>
            <person name="Kojima H."/>
            <person name="Umezawa K."/>
            <person name="Hori C."/>
            <person name="Takasuka T.E."/>
            <person name="Kato Y."/>
            <person name="Fukui M."/>
        </authorList>
    </citation>
    <scope>NUCLEOTIDE SEQUENCE [LARGE SCALE GENOMIC DNA]</scope>
    <source>
        <strain evidence="12 13">TTN</strain>
    </source>
</reference>
<dbReference type="Gene3D" id="1.20.5.1930">
    <property type="match status" value="1"/>
</dbReference>
<evidence type="ECO:0000256" key="4">
    <source>
        <dbReference type="ARBA" id="ARBA00022692"/>
    </source>
</evidence>
<evidence type="ECO:0000256" key="5">
    <source>
        <dbReference type="ARBA" id="ARBA00022777"/>
    </source>
</evidence>
<accession>A0A401JES4</accession>
<dbReference type="PROSITE" id="PS50109">
    <property type="entry name" value="HIS_KIN"/>
    <property type="match status" value="1"/>
</dbReference>
<dbReference type="PANTHER" id="PTHR24421:SF37">
    <property type="entry name" value="SENSOR HISTIDINE KINASE NARS"/>
    <property type="match status" value="1"/>
</dbReference>
<dbReference type="Pfam" id="PF07730">
    <property type="entry name" value="HisKA_3"/>
    <property type="match status" value="1"/>
</dbReference>
<feature type="transmembrane region" description="Helical" evidence="10">
    <location>
        <begin position="157"/>
        <end position="178"/>
    </location>
</feature>
<keyword evidence="2" id="KW-1003">Cell membrane</keyword>
<name>A0A401JES4_9PROT</name>
<evidence type="ECO:0000256" key="1">
    <source>
        <dbReference type="ARBA" id="ARBA00004651"/>
    </source>
</evidence>
<feature type="transmembrane region" description="Helical" evidence="10">
    <location>
        <begin position="14"/>
        <end position="31"/>
    </location>
</feature>
<dbReference type="EMBL" id="BGOW01000016">
    <property type="protein sequence ID" value="GBL46116.1"/>
    <property type="molecule type" value="Genomic_DNA"/>
</dbReference>
<feature type="transmembrane region" description="Helical" evidence="10">
    <location>
        <begin position="43"/>
        <end position="63"/>
    </location>
</feature>
<dbReference type="Gene3D" id="3.30.565.10">
    <property type="entry name" value="Histidine kinase-like ATPase, C-terminal domain"/>
    <property type="match status" value="1"/>
</dbReference>
<dbReference type="Pfam" id="PF02518">
    <property type="entry name" value="HATPase_c"/>
    <property type="match status" value="1"/>
</dbReference>
<dbReference type="InterPro" id="IPR003594">
    <property type="entry name" value="HATPase_dom"/>
</dbReference>
<feature type="transmembrane region" description="Helical" evidence="10">
    <location>
        <begin position="216"/>
        <end position="233"/>
    </location>
</feature>
<dbReference type="GO" id="GO:0046983">
    <property type="term" value="F:protein dimerization activity"/>
    <property type="evidence" value="ECO:0007669"/>
    <property type="project" value="InterPro"/>
</dbReference>
<evidence type="ECO:0000256" key="9">
    <source>
        <dbReference type="SAM" id="Coils"/>
    </source>
</evidence>
<dbReference type="GO" id="GO:0000155">
    <property type="term" value="F:phosphorelay sensor kinase activity"/>
    <property type="evidence" value="ECO:0007669"/>
    <property type="project" value="InterPro"/>
</dbReference>
<dbReference type="InterPro" id="IPR007895">
    <property type="entry name" value="MASE1"/>
</dbReference>
<keyword evidence="8 10" id="KW-0472">Membrane</keyword>
<dbReference type="OrthoDB" id="9813412at2"/>
<feature type="coiled-coil region" evidence="9">
    <location>
        <begin position="306"/>
        <end position="340"/>
    </location>
</feature>
<evidence type="ECO:0000313" key="13">
    <source>
        <dbReference type="Proteomes" id="UP000286806"/>
    </source>
</evidence>
<dbReference type="Pfam" id="PF05231">
    <property type="entry name" value="MASE1"/>
    <property type="match status" value="1"/>
</dbReference>
<protein>
    <submittedName>
        <fullName evidence="12">Multi-sensor signal transduction histidine kinase</fullName>
    </submittedName>
</protein>
<feature type="transmembrane region" description="Helical" evidence="10">
    <location>
        <begin position="274"/>
        <end position="291"/>
    </location>
</feature>
<feature type="transmembrane region" description="Helical" evidence="10">
    <location>
        <begin position="240"/>
        <end position="262"/>
    </location>
</feature>
<keyword evidence="4 10" id="KW-0812">Transmembrane</keyword>
<dbReference type="PANTHER" id="PTHR24421">
    <property type="entry name" value="NITRATE/NITRITE SENSOR PROTEIN NARX-RELATED"/>
    <property type="match status" value="1"/>
</dbReference>
<dbReference type="SMART" id="SM00387">
    <property type="entry name" value="HATPase_c"/>
    <property type="match status" value="1"/>
</dbReference>
<keyword evidence="9" id="KW-0175">Coiled coil</keyword>
<evidence type="ECO:0000256" key="7">
    <source>
        <dbReference type="ARBA" id="ARBA00023012"/>
    </source>
</evidence>
<gene>
    <name evidence="12" type="ORF">SFMTTN_1928</name>
</gene>
<evidence type="ECO:0000256" key="2">
    <source>
        <dbReference type="ARBA" id="ARBA00022475"/>
    </source>
</evidence>
<dbReference type="SUPFAM" id="SSF55874">
    <property type="entry name" value="ATPase domain of HSP90 chaperone/DNA topoisomerase II/histidine kinase"/>
    <property type="match status" value="1"/>
</dbReference>
<feature type="domain" description="Histidine kinase" evidence="11">
    <location>
        <begin position="459"/>
        <end position="548"/>
    </location>
</feature>